<accession>A0A510YAG9</accession>
<keyword evidence="1" id="KW-0472">Membrane</keyword>
<keyword evidence="1" id="KW-1133">Transmembrane helix</keyword>
<reference evidence="2 3" key="1">
    <citation type="submission" date="2019-07" db="EMBL/GenBank/DDBJ databases">
        <title>Whole genome shotgun sequence of Marinococcus halophilus NBRC 102359.</title>
        <authorList>
            <person name="Hosoyama A."/>
            <person name="Uohara A."/>
            <person name="Ohji S."/>
            <person name="Ichikawa N."/>
        </authorList>
    </citation>
    <scope>NUCLEOTIDE SEQUENCE [LARGE SCALE GENOMIC DNA]</scope>
    <source>
        <strain evidence="2 3">NBRC 102359</strain>
    </source>
</reference>
<evidence type="ECO:0008006" key="4">
    <source>
        <dbReference type="Google" id="ProtNLM"/>
    </source>
</evidence>
<keyword evidence="3" id="KW-1185">Reference proteome</keyword>
<dbReference type="OrthoDB" id="9813172at2"/>
<dbReference type="RefSeq" id="WP_094908285.1">
    <property type="nucleotide sequence ID" value="NZ_BJUN01000031.1"/>
</dbReference>
<dbReference type="STRING" id="1371.GCA_900166605_01365"/>
<dbReference type="InterPro" id="IPR011737">
    <property type="entry name" value="CHP02206_TP0381"/>
</dbReference>
<feature type="transmembrane region" description="Helical" evidence="1">
    <location>
        <begin position="210"/>
        <end position="232"/>
    </location>
</feature>
<dbReference type="Pfam" id="PF14808">
    <property type="entry name" value="TMEM164"/>
    <property type="match status" value="1"/>
</dbReference>
<dbReference type="NCBIfam" id="TIGR02206">
    <property type="entry name" value="intg_mem_TP0381"/>
    <property type="match status" value="1"/>
</dbReference>
<name>A0A510YAG9_MARHA</name>
<feature type="transmembrane region" description="Helical" evidence="1">
    <location>
        <begin position="20"/>
        <end position="41"/>
    </location>
</feature>
<evidence type="ECO:0000313" key="2">
    <source>
        <dbReference type="EMBL" id="GEK60143.1"/>
    </source>
</evidence>
<protein>
    <recommendedName>
        <fullName evidence="4">ABC transporter permease</fullName>
    </recommendedName>
</protein>
<feature type="transmembrane region" description="Helical" evidence="1">
    <location>
        <begin position="53"/>
        <end position="76"/>
    </location>
</feature>
<comment type="caution">
    <text evidence="2">The sequence shown here is derived from an EMBL/GenBank/DDBJ whole genome shotgun (WGS) entry which is preliminary data.</text>
</comment>
<organism evidence="2 3">
    <name type="scientific">Marinococcus halophilus</name>
    <dbReference type="NCBI Taxonomy" id="1371"/>
    <lineage>
        <taxon>Bacteria</taxon>
        <taxon>Bacillati</taxon>
        <taxon>Bacillota</taxon>
        <taxon>Bacilli</taxon>
        <taxon>Bacillales</taxon>
        <taxon>Bacillaceae</taxon>
        <taxon>Marinococcus</taxon>
    </lineage>
</organism>
<feature type="transmembrane region" description="Helical" evidence="1">
    <location>
        <begin position="136"/>
        <end position="155"/>
    </location>
</feature>
<feature type="transmembrane region" description="Helical" evidence="1">
    <location>
        <begin position="167"/>
        <end position="187"/>
    </location>
</feature>
<proteinExistence type="predicted"/>
<sequence>MWWWNFNHDGPAFESFGIDQLMVWLCLALACFSIILFQKYLRRSPLASQTIKWLIVFIFLLGQLSLQLFYITNGIWDPRFSLPLKVSDLAWIAVVIMLITGSRFWTAFAFYAGTSSALLTIVFPDIERYGFPHFRFLHFFITHALIVVGVAYQVVVRRVFISFRSLFTVWGALNVAAALVFLVNLYFGGNYMYLMEKPASPSPYDFFGPWPYYLLTLQAIALAAFVCLYAAYRFILKKFLLF</sequence>
<dbReference type="Proteomes" id="UP000321051">
    <property type="component" value="Unassembled WGS sequence"/>
</dbReference>
<gene>
    <name evidence="2" type="ORF">MHA01_30480</name>
</gene>
<keyword evidence="1" id="KW-0812">Transmembrane</keyword>
<dbReference type="EMBL" id="BJUN01000031">
    <property type="protein sequence ID" value="GEK60143.1"/>
    <property type="molecule type" value="Genomic_DNA"/>
</dbReference>
<dbReference type="AlphaFoldDB" id="A0A510YAG9"/>
<evidence type="ECO:0000256" key="1">
    <source>
        <dbReference type="SAM" id="Phobius"/>
    </source>
</evidence>
<evidence type="ECO:0000313" key="3">
    <source>
        <dbReference type="Proteomes" id="UP000321051"/>
    </source>
</evidence>